<dbReference type="CDD" id="cd00914">
    <property type="entry name" value="PCD_DCoH_subfamily_b"/>
    <property type="match status" value="1"/>
</dbReference>
<comment type="catalytic activity">
    <reaction evidence="1 4">
        <text>(4aS,6R)-4a-hydroxy-L-erythro-5,6,7,8-tetrahydrobiopterin = (6R)-L-erythro-6,7-dihydrobiopterin + H2O</text>
        <dbReference type="Rhea" id="RHEA:11920"/>
        <dbReference type="ChEBI" id="CHEBI:15377"/>
        <dbReference type="ChEBI" id="CHEBI:15642"/>
        <dbReference type="ChEBI" id="CHEBI:43120"/>
        <dbReference type="EC" id="4.2.1.96"/>
    </reaction>
</comment>
<dbReference type="PANTHER" id="PTHR12599">
    <property type="entry name" value="PTERIN-4-ALPHA-CARBINOLAMINE DEHYDRATASE"/>
    <property type="match status" value="1"/>
</dbReference>
<dbReference type="PANTHER" id="PTHR12599:SF0">
    <property type="entry name" value="PTERIN-4-ALPHA-CARBINOLAMINE DEHYDRATASE"/>
    <property type="match status" value="1"/>
</dbReference>
<dbReference type="InterPro" id="IPR036428">
    <property type="entry name" value="PCD_sf"/>
</dbReference>
<dbReference type="Proteomes" id="UP000024942">
    <property type="component" value="Unassembled WGS sequence"/>
</dbReference>
<protein>
    <recommendedName>
        <fullName evidence="4">Putative pterin-4-alpha-carbinolamine dehydratase</fullName>
        <shortName evidence="4">PHS</shortName>
        <ecNumber evidence="4">4.2.1.96</ecNumber>
    </recommendedName>
    <alternativeName>
        <fullName evidence="4">4-alpha-hydroxy-tetrahydropterin dehydratase</fullName>
    </alternativeName>
    <alternativeName>
        <fullName evidence="4">Pterin carbinolamine dehydratase</fullName>
        <shortName evidence="4">PCD</shortName>
    </alternativeName>
</protein>
<dbReference type="SUPFAM" id="SSF55248">
    <property type="entry name" value="PCD-like"/>
    <property type="match status" value="1"/>
</dbReference>
<comment type="similarity">
    <text evidence="2 4">Belongs to the pterin-4-alpha-carbinolamine dehydratase family.</text>
</comment>
<comment type="caution">
    <text evidence="5">The sequence shown here is derived from an EMBL/GenBank/DDBJ whole genome shotgun (WGS) entry which is preliminary data.</text>
</comment>
<accession>A0A059G7G2</accession>
<gene>
    <name evidence="5" type="primary">phhB</name>
    <name evidence="5" type="ORF">HOC_09879</name>
</gene>
<dbReference type="Pfam" id="PF01329">
    <property type="entry name" value="Pterin_4a"/>
    <property type="match status" value="1"/>
</dbReference>
<evidence type="ECO:0000256" key="2">
    <source>
        <dbReference type="ARBA" id="ARBA00006472"/>
    </source>
</evidence>
<dbReference type="Gene3D" id="3.30.1360.20">
    <property type="entry name" value="Transcriptional coactivator/pterin dehydratase"/>
    <property type="match status" value="1"/>
</dbReference>
<dbReference type="EC" id="4.2.1.96" evidence="4"/>
<dbReference type="AlphaFoldDB" id="A0A059G7G2"/>
<organism evidence="5 6">
    <name type="scientific">Hyphomonas oceanitis SCH89</name>
    <dbReference type="NCBI Taxonomy" id="1280953"/>
    <lineage>
        <taxon>Bacteria</taxon>
        <taxon>Pseudomonadati</taxon>
        <taxon>Pseudomonadota</taxon>
        <taxon>Alphaproteobacteria</taxon>
        <taxon>Hyphomonadales</taxon>
        <taxon>Hyphomonadaceae</taxon>
        <taxon>Hyphomonas</taxon>
    </lineage>
</organism>
<evidence type="ECO:0000256" key="4">
    <source>
        <dbReference type="HAMAP-Rule" id="MF_00434"/>
    </source>
</evidence>
<evidence type="ECO:0000256" key="1">
    <source>
        <dbReference type="ARBA" id="ARBA00001554"/>
    </source>
</evidence>
<dbReference type="NCBIfam" id="NF002018">
    <property type="entry name" value="PRK00823.1-3"/>
    <property type="match status" value="1"/>
</dbReference>
<dbReference type="HAMAP" id="MF_00434">
    <property type="entry name" value="Pterin_4_alpha"/>
    <property type="match status" value="1"/>
</dbReference>
<evidence type="ECO:0000313" key="5">
    <source>
        <dbReference type="EMBL" id="KDA02520.1"/>
    </source>
</evidence>
<dbReference type="GO" id="GO:0006729">
    <property type="term" value="P:tetrahydrobiopterin biosynthetic process"/>
    <property type="evidence" value="ECO:0007669"/>
    <property type="project" value="InterPro"/>
</dbReference>
<dbReference type="eggNOG" id="COG2154">
    <property type="taxonomic scope" value="Bacteria"/>
</dbReference>
<dbReference type="InterPro" id="IPR001533">
    <property type="entry name" value="Pterin_deHydtase"/>
</dbReference>
<dbReference type="OrthoDB" id="9794987at2"/>
<sequence>MSGKIGARAALEQLTGWAQGKGDRDVIEKTYKFTDFKTAWAFMTGTAIKADGMDHHPEWFNVYNKVEVTLTTHDVDGVSSKDVELAGYMDALADKLG</sequence>
<evidence type="ECO:0000256" key="3">
    <source>
        <dbReference type="ARBA" id="ARBA00023239"/>
    </source>
</evidence>
<name>A0A059G7G2_9PROT</name>
<proteinExistence type="inferred from homology"/>
<keyword evidence="3 4" id="KW-0456">Lyase</keyword>
<dbReference type="RefSeq" id="WP_035538017.1">
    <property type="nucleotide sequence ID" value="NZ_ARYL01000013.1"/>
</dbReference>
<keyword evidence="6" id="KW-1185">Reference proteome</keyword>
<dbReference type="STRING" id="1280953.HOC_09879"/>
<dbReference type="PATRIC" id="fig|1280953.3.peg.1996"/>
<dbReference type="EMBL" id="ARYL01000013">
    <property type="protein sequence ID" value="KDA02520.1"/>
    <property type="molecule type" value="Genomic_DNA"/>
</dbReference>
<dbReference type="GO" id="GO:0008124">
    <property type="term" value="F:4-alpha-hydroxytetrahydrobiopterin dehydratase activity"/>
    <property type="evidence" value="ECO:0007669"/>
    <property type="project" value="UniProtKB-UniRule"/>
</dbReference>
<reference evidence="5 6" key="1">
    <citation type="journal article" date="2014" name="Antonie Van Leeuwenhoek">
        <title>Hyphomonas beringensis sp. nov. and Hyphomonas chukchiensis sp. nov., isolated from surface seawater of the Bering Sea and Chukchi Sea.</title>
        <authorList>
            <person name="Li C."/>
            <person name="Lai Q."/>
            <person name="Li G."/>
            <person name="Dong C."/>
            <person name="Wang J."/>
            <person name="Liao Y."/>
            <person name="Shao Z."/>
        </authorList>
    </citation>
    <scope>NUCLEOTIDE SEQUENCE [LARGE SCALE GENOMIC DNA]</scope>
    <source>
        <strain evidence="5 6">SCH89</strain>
    </source>
</reference>
<evidence type="ECO:0000313" key="6">
    <source>
        <dbReference type="Proteomes" id="UP000024942"/>
    </source>
</evidence>